<proteinExistence type="predicted"/>
<feature type="region of interest" description="Disordered" evidence="1">
    <location>
        <begin position="1"/>
        <end position="110"/>
    </location>
</feature>
<feature type="compositionally biased region" description="Polar residues" evidence="1">
    <location>
        <begin position="8"/>
        <end position="24"/>
    </location>
</feature>
<protein>
    <submittedName>
        <fullName evidence="2">Uncharacterized protein</fullName>
    </submittedName>
</protein>
<dbReference type="OrthoDB" id="4822at2759"/>
<dbReference type="Proteomes" id="UP000698800">
    <property type="component" value="Unassembled WGS sequence"/>
</dbReference>
<evidence type="ECO:0000313" key="2">
    <source>
        <dbReference type="EMBL" id="KAH0543694.1"/>
    </source>
</evidence>
<feature type="compositionally biased region" description="Basic and acidic residues" evidence="1">
    <location>
        <begin position="49"/>
        <end position="58"/>
    </location>
</feature>
<dbReference type="AlphaFoldDB" id="A0A9P8I0Z2"/>
<comment type="caution">
    <text evidence="2">The sequence shown here is derived from an EMBL/GenBank/DDBJ whole genome shotgun (WGS) entry which is preliminary data.</text>
</comment>
<keyword evidence="3" id="KW-1185">Reference proteome</keyword>
<sequence length="170" mass="18306">MVRPSDSGVCSSERTPGQELSTPVSRELLLGRDTQPLRENHKANTLPQRLKEMKKMQRDPLASTKARKAERRADEKSGLITIKPVKLDTQPTPSSSAAAGGGGFRKGGFKSAFGEAKAEGDDGLLKGAAAPNFKKAFVGDDGEKAVKGEDEESDTEDEGYEVYDPRKPTD</sequence>
<feature type="region of interest" description="Disordered" evidence="1">
    <location>
        <begin position="122"/>
        <end position="170"/>
    </location>
</feature>
<name>A0A9P8I0Z2_9PEZI</name>
<evidence type="ECO:0000256" key="1">
    <source>
        <dbReference type="SAM" id="MobiDB-lite"/>
    </source>
</evidence>
<accession>A0A9P8I0Z2</accession>
<gene>
    <name evidence="2" type="ORF">FGG08_002010</name>
</gene>
<reference evidence="2" key="1">
    <citation type="submission" date="2021-03" db="EMBL/GenBank/DDBJ databases">
        <title>Comparative genomics and phylogenomic investigation of the class Geoglossomycetes provide insights into ecological specialization and systematics.</title>
        <authorList>
            <person name="Melie T."/>
            <person name="Pirro S."/>
            <person name="Miller A.N."/>
            <person name="Quandt A."/>
        </authorList>
    </citation>
    <scope>NUCLEOTIDE SEQUENCE</scope>
    <source>
        <strain evidence="2">GBOQ0MN5Z8</strain>
    </source>
</reference>
<dbReference type="EMBL" id="JAGHQL010000028">
    <property type="protein sequence ID" value="KAH0543694.1"/>
    <property type="molecule type" value="Genomic_DNA"/>
</dbReference>
<feature type="compositionally biased region" description="Acidic residues" evidence="1">
    <location>
        <begin position="149"/>
        <end position="161"/>
    </location>
</feature>
<feature type="compositionally biased region" description="Basic and acidic residues" evidence="1">
    <location>
        <begin position="137"/>
        <end position="148"/>
    </location>
</feature>
<organism evidence="2 3">
    <name type="scientific">Glutinoglossum americanum</name>
    <dbReference type="NCBI Taxonomy" id="1670608"/>
    <lineage>
        <taxon>Eukaryota</taxon>
        <taxon>Fungi</taxon>
        <taxon>Dikarya</taxon>
        <taxon>Ascomycota</taxon>
        <taxon>Pezizomycotina</taxon>
        <taxon>Geoglossomycetes</taxon>
        <taxon>Geoglossales</taxon>
        <taxon>Geoglossaceae</taxon>
        <taxon>Glutinoglossum</taxon>
    </lineage>
</organism>
<evidence type="ECO:0000313" key="3">
    <source>
        <dbReference type="Proteomes" id="UP000698800"/>
    </source>
</evidence>